<dbReference type="RefSeq" id="WP_141481580.1">
    <property type="nucleotide sequence ID" value="NZ_VICD02000069.1"/>
</dbReference>
<organism evidence="1 2">
    <name type="scientific">Marilutibacter maris</name>
    <dbReference type="NCBI Taxonomy" id="1605891"/>
    <lineage>
        <taxon>Bacteria</taxon>
        <taxon>Pseudomonadati</taxon>
        <taxon>Pseudomonadota</taxon>
        <taxon>Gammaproteobacteria</taxon>
        <taxon>Lysobacterales</taxon>
        <taxon>Lysobacteraceae</taxon>
        <taxon>Marilutibacter</taxon>
    </lineage>
</organism>
<evidence type="ECO:0000313" key="2">
    <source>
        <dbReference type="Proteomes" id="UP000320431"/>
    </source>
</evidence>
<proteinExistence type="predicted"/>
<sequence length="553" mass="59231">MSSISRRTGPRTWAALALVLTCSAGIAAPPPRPTGPPTLRLSPAAIEALRAQVPEATLAFHQSGEIRRQIDSVYIDPAGRAHGVAFESNLGRDARIARVRWQVARAPFHGDVDHPVGLLLSGDSDQRVFEVDFAEVARKAGLANAPKAGAARMSPAAAVARRSGLERRVAVPDTPPDTPTAGTPALSRGEVSGTLASLRLLNPPRFYVRAIPVSASGAVSGRPSPGLPVIWAAAPVPATDMSSFEVVSSVPFDLRVTAFRYVPSVTTENWPAGCEPIPRDEGKDALDVIGEAPGAVVDLVNWASEAYSDLKKMVVSVMASLLPFVPESVVSLALDSALAAAGLPPSIPNVDALMEGGADYLAVQMAAQIPTPASGPLAEMAADEARRQIRDRTKEALLEAAQDIARQRAAAARWCTRHISEPYFEVTVRNAGSAAAEQVGLHVSDSAGLFEKVTLPIERIEAGEQLVLPVAYRQAKDIPVRYVSQIPRIDRANARSAWWDRYQSTPLSFQFALPQRRDCYGDGRCQASMRIAYTTPTRLWDNGPPFMMLQQSQ</sequence>
<name>A0A508B0U8_9GAMM</name>
<evidence type="ECO:0000313" key="1">
    <source>
        <dbReference type="EMBL" id="KAB8195613.1"/>
    </source>
</evidence>
<dbReference type="Proteomes" id="UP000320431">
    <property type="component" value="Unassembled WGS sequence"/>
</dbReference>
<accession>A0A508B0U8</accession>
<protein>
    <submittedName>
        <fullName evidence="1">Uncharacterized protein</fullName>
    </submittedName>
</protein>
<dbReference type="AlphaFoldDB" id="A0A508B0U8"/>
<gene>
    <name evidence="1" type="ORF">FKV24_004915</name>
</gene>
<reference evidence="1 2" key="1">
    <citation type="submission" date="2019-10" db="EMBL/GenBank/DDBJ databases">
        <title>Lysobacter alkalisoli sp. nov., isolated from saline-alkaline soil.</title>
        <authorList>
            <person name="Sun J.-Q."/>
        </authorList>
    </citation>
    <scope>NUCLEOTIDE SEQUENCE [LARGE SCALE GENOMIC DNA]</scope>
    <source>
        <strain evidence="1 2">KCTC 42381</strain>
    </source>
</reference>
<comment type="caution">
    <text evidence="1">The sequence shown here is derived from an EMBL/GenBank/DDBJ whole genome shotgun (WGS) entry which is preliminary data.</text>
</comment>
<dbReference type="EMBL" id="VICD02000069">
    <property type="protein sequence ID" value="KAB8195613.1"/>
    <property type="molecule type" value="Genomic_DNA"/>
</dbReference>